<dbReference type="InterPro" id="IPR001279">
    <property type="entry name" value="Metallo-B-lactamas"/>
</dbReference>
<dbReference type="InterPro" id="IPR029228">
    <property type="entry name" value="Alkyl_sulf_dimr"/>
</dbReference>
<comment type="caution">
    <text evidence="6">The sequence shown here is derived from an EMBL/GenBank/DDBJ whole genome shotgun (WGS) entry which is preliminary data.</text>
</comment>
<dbReference type="InterPro" id="IPR038536">
    <property type="entry name" value="Alkyl/aryl-sulf_dimr_sf"/>
</dbReference>
<evidence type="ECO:0000259" key="5">
    <source>
        <dbReference type="SMART" id="SM00849"/>
    </source>
</evidence>
<evidence type="ECO:0000256" key="2">
    <source>
        <dbReference type="ARBA" id="ARBA00022801"/>
    </source>
</evidence>
<dbReference type="RefSeq" id="WP_189647567.1">
    <property type="nucleotide sequence ID" value="NZ_BMRC01000005.1"/>
</dbReference>
<feature type="domain" description="Metallo-beta-lactamase" evidence="5">
    <location>
        <begin position="112"/>
        <end position="339"/>
    </location>
</feature>
<sequence>MAIPGRDPQPPTELTRLLNEAVARTIPDQKSDPEWALAGPDQKVDFDASYQVDKPGSEVPVWSLRPYAFLEAPETRPYTVNPSLYRNAQLNMNCGLYEVVPGRVYQIRGGDLANISFLEAAGTDDIVVVDPLGCMETAASAMQVYRSYRGQSKRIAAVIHTHCHVDHYGGVRGLFRDDDELAYAKIFAPEGFIEHAVSENVYAGNAMSRRAEFMYGALLPRGEKGQVDAGLGKAVPVGGTVSLLTPTCTIDSSLDGLTIPVGPLEITFQLTPGTEAPAEMNFYIPAYQALCMAENATPTLHNLYSLRGAQVRDAKVWSNYLRATIDLYGQDAKYLFASHFWPRSAGDSGTEIVDFLTSQADMYRFLHDQALRLANKGYTMIEIAEDLQLPDSLGKQWYNHGYYGTVNHDLKAVYQRYLGWYDGNAAHLHTLPPEKVARRYVDAMGDALTVVKRAEVIWENKAATVEDYRWAVEMLSHVVFADPHYEDARLLEAAFLEQLGYQAESGPWRNYYLAAAWELRVRPVPAPKGKKKEKEKAKAHSIISPDVIDAMPLDMVFDYMGIRLDGPAAAKVPQPPFIQIHVTDDPTVEGGDADLDLRVRNGVLVCTQLSPAATRDDPPSAVYRMTRAGVNAWTLGTAPKDLGPADLTVLQGTIKPISDLNALLESFEPTFPLTLP</sequence>
<dbReference type="InterPro" id="IPR029229">
    <property type="entry name" value="Alkyl_sulf_C"/>
</dbReference>
<dbReference type="SMART" id="SM00849">
    <property type="entry name" value="Lactamase_B"/>
    <property type="match status" value="1"/>
</dbReference>
<dbReference type="InterPro" id="IPR036527">
    <property type="entry name" value="SCP2_sterol-bd_dom_sf"/>
</dbReference>
<organism evidence="6 7">
    <name type="scientific">Nonomuraea spiralis</name>
    <dbReference type="NCBI Taxonomy" id="46182"/>
    <lineage>
        <taxon>Bacteria</taxon>
        <taxon>Bacillati</taxon>
        <taxon>Actinomycetota</taxon>
        <taxon>Actinomycetes</taxon>
        <taxon>Streptosporangiales</taxon>
        <taxon>Streptosporangiaceae</taxon>
        <taxon>Nonomuraea</taxon>
    </lineage>
</organism>
<keyword evidence="7" id="KW-1185">Reference proteome</keyword>
<keyword evidence="1" id="KW-0479">Metal-binding</keyword>
<gene>
    <name evidence="6" type="ORF">ACFFV7_45540</name>
</gene>
<evidence type="ECO:0000313" key="6">
    <source>
        <dbReference type="EMBL" id="MFB9208513.1"/>
    </source>
</evidence>
<dbReference type="SUPFAM" id="SSF55718">
    <property type="entry name" value="SCP-like"/>
    <property type="match status" value="1"/>
</dbReference>
<keyword evidence="3" id="KW-0862">Zinc</keyword>
<name>A0ABV5IVE8_9ACTN</name>
<evidence type="ECO:0000256" key="3">
    <source>
        <dbReference type="ARBA" id="ARBA00022833"/>
    </source>
</evidence>
<protein>
    <submittedName>
        <fullName evidence="6">Alkyl/aryl-sulfatase</fullName>
    </submittedName>
</protein>
<dbReference type="PANTHER" id="PTHR43223:SF1">
    <property type="entry name" value="ALKYL_ARYL-SULFATASE BDS1"/>
    <property type="match status" value="1"/>
</dbReference>
<keyword evidence="2" id="KW-0378">Hydrolase</keyword>
<evidence type="ECO:0000313" key="7">
    <source>
        <dbReference type="Proteomes" id="UP001589647"/>
    </source>
</evidence>
<dbReference type="Pfam" id="PF14864">
    <property type="entry name" value="Alkyl_sulf_C"/>
    <property type="match status" value="1"/>
</dbReference>
<accession>A0ABV5IVE8</accession>
<comment type="similarity">
    <text evidence="4">Belongs to the metallo-beta-lactamase superfamily. Type III sulfatase family.</text>
</comment>
<evidence type="ECO:0000256" key="1">
    <source>
        <dbReference type="ARBA" id="ARBA00022723"/>
    </source>
</evidence>
<dbReference type="Pfam" id="PF14863">
    <property type="entry name" value="Alkyl_sulf_dimr"/>
    <property type="match status" value="1"/>
</dbReference>
<dbReference type="Pfam" id="PF00753">
    <property type="entry name" value="Lactamase_B"/>
    <property type="match status" value="1"/>
</dbReference>
<dbReference type="InterPro" id="IPR044097">
    <property type="entry name" value="Bds1/SdsA1_MBL-fold"/>
</dbReference>
<dbReference type="EMBL" id="JBHMEI010000078">
    <property type="protein sequence ID" value="MFB9208513.1"/>
    <property type="molecule type" value="Genomic_DNA"/>
</dbReference>
<dbReference type="CDD" id="cd07710">
    <property type="entry name" value="arylsulfatase_Sdsa1-like_MBL-fold"/>
    <property type="match status" value="1"/>
</dbReference>
<evidence type="ECO:0000256" key="4">
    <source>
        <dbReference type="ARBA" id="ARBA00033751"/>
    </source>
</evidence>
<reference evidence="6 7" key="1">
    <citation type="submission" date="2024-09" db="EMBL/GenBank/DDBJ databases">
        <authorList>
            <person name="Sun Q."/>
            <person name="Mori K."/>
        </authorList>
    </citation>
    <scope>NUCLEOTIDE SEQUENCE [LARGE SCALE GENOMIC DNA]</scope>
    <source>
        <strain evidence="6 7">CCM 3426</strain>
    </source>
</reference>
<proteinExistence type="inferred from homology"/>
<dbReference type="Gene3D" id="3.30.1050.10">
    <property type="entry name" value="SCP2 sterol-binding domain"/>
    <property type="match status" value="1"/>
</dbReference>
<dbReference type="InterPro" id="IPR052195">
    <property type="entry name" value="Bact_Alkyl/Aryl-Sulfatase"/>
</dbReference>
<dbReference type="SUPFAM" id="SSF56281">
    <property type="entry name" value="Metallo-hydrolase/oxidoreductase"/>
    <property type="match status" value="1"/>
</dbReference>
<dbReference type="Proteomes" id="UP001589647">
    <property type="component" value="Unassembled WGS sequence"/>
</dbReference>
<dbReference type="Gene3D" id="1.25.40.880">
    <property type="entry name" value="Alkyl sulfatase, dimerisation domain"/>
    <property type="match status" value="1"/>
</dbReference>
<dbReference type="PANTHER" id="PTHR43223">
    <property type="entry name" value="ALKYL/ARYL-SULFATASE"/>
    <property type="match status" value="1"/>
</dbReference>
<dbReference type="InterPro" id="IPR036866">
    <property type="entry name" value="RibonucZ/Hydroxyglut_hydro"/>
</dbReference>
<dbReference type="Gene3D" id="3.60.15.30">
    <property type="entry name" value="Metallo-beta-lactamase domain"/>
    <property type="match status" value="1"/>
</dbReference>